<dbReference type="PANTHER" id="PTHR37534">
    <property type="entry name" value="TRANSCRIPTIONAL ACTIVATOR PROTEIN UGA3"/>
    <property type="match status" value="1"/>
</dbReference>
<comment type="caution">
    <text evidence="5">The sequence shown here is derived from an EMBL/GenBank/DDBJ whole genome shotgun (WGS) entry which is preliminary data.</text>
</comment>
<dbReference type="InterPro" id="IPR036864">
    <property type="entry name" value="Zn2-C6_fun-type_DNA-bd_sf"/>
</dbReference>
<dbReference type="Proteomes" id="UP000433883">
    <property type="component" value="Unassembled WGS sequence"/>
</dbReference>
<dbReference type="Gene3D" id="4.10.240.10">
    <property type="entry name" value="Zn(2)-C6 fungal-type DNA-binding domain"/>
    <property type="match status" value="1"/>
</dbReference>
<gene>
    <name evidence="5" type="ORF">BLS_003019</name>
</gene>
<feature type="region of interest" description="Disordered" evidence="3">
    <location>
        <begin position="144"/>
        <end position="199"/>
    </location>
</feature>
<protein>
    <recommendedName>
        <fullName evidence="4">Zn(2)-C6 fungal-type domain-containing protein</fullName>
    </recommendedName>
</protein>
<dbReference type="SMART" id="SM00066">
    <property type="entry name" value="GAL4"/>
    <property type="match status" value="1"/>
</dbReference>
<feature type="compositionally biased region" description="Low complexity" evidence="3">
    <location>
        <begin position="42"/>
        <end position="53"/>
    </location>
</feature>
<dbReference type="GO" id="GO:0000976">
    <property type="term" value="F:transcription cis-regulatory region binding"/>
    <property type="evidence" value="ECO:0007669"/>
    <property type="project" value="TreeGrafter"/>
</dbReference>
<dbReference type="CDD" id="cd00067">
    <property type="entry name" value="GAL4"/>
    <property type="match status" value="1"/>
</dbReference>
<dbReference type="AlphaFoldDB" id="A0A8H3V8U7"/>
<evidence type="ECO:0000259" key="4">
    <source>
        <dbReference type="PROSITE" id="PS50048"/>
    </source>
</evidence>
<dbReference type="PROSITE" id="PS00463">
    <property type="entry name" value="ZN2_CY6_FUNGAL_1"/>
    <property type="match status" value="1"/>
</dbReference>
<comment type="subcellular location">
    <subcellularLocation>
        <location evidence="1">Nucleus</location>
    </subcellularLocation>
</comment>
<keyword evidence="2" id="KW-0539">Nucleus</keyword>
<dbReference type="Pfam" id="PF11951">
    <property type="entry name" value="Fungal_trans_2"/>
    <property type="match status" value="1"/>
</dbReference>
<dbReference type="GO" id="GO:0045944">
    <property type="term" value="P:positive regulation of transcription by RNA polymerase II"/>
    <property type="evidence" value="ECO:0007669"/>
    <property type="project" value="TreeGrafter"/>
</dbReference>
<sequence>MVALLITTTTVKIAEPASKVPVSAGKSGSVDLRPSSKLDHIPTTSQKKSPSPSCNAHLFSPPGYAPTLRKEFRMASGCVYGPALPSPTHRMSISTSPGSSASSSESPRTTFDFSVRYMNRNDTPPSPTGEDVLPKVEEVEEDEAIDAKIKSPSDEGEPAEPSALNGSGSIARRPRGRPRKHPKSPMTAITKPPKGRSKTGCITCRRRKKKCDEKKPECDCCRKNNVHCEGYPPKDYWQSGKQRVIKGRKFSIDKPLPYMIQGIENDTDWFFFEHFNRHLSCVLSLYTERNNPFKELLLPMAVTHKGLMHSILCLSGSHLIAKEPNEDFEQRQFYHFDRALNDLSSSMSPAKTTKGDEASVIDDPTVAQVLVLCLKSICAGEVQGEYRMHLDAAKHLIKTQPSANPDFQSFLVEFFVYHDVSNSITSIDRPSILTSTDFQLPNFVIPDAAMFLGVADGLFLSLSNIRELRDKVRVRKVSGQKPVVDYTILAEAAEIDHSLRQWECHQAPDTPRSTSAYLYRQCTWLYLQRTIKPSRPSEEFDEGVALGLEYLKYLPEDSSCMSIMLMPIFLLGICAFSKEHRPDIEKAFDNLQSYSSLGNIAPAKKVVQRIWEMMDSGDEESWYFEKVQHDMGLDFLVT</sequence>
<dbReference type="SUPFAM" id="SSF57701">
    <property type="entry name" value="Zn2/Cys6 DNA-binding domain"/>
    <property type="match status" value="1"/>
</dbReference>
<reference evidence="5 6" key="1">
    <citation type="submission" date="2019-11" db="EMBL/GenBank/DDBJ databases">
        <title>Venturia inaequalis Genome Resource.</title>
        <authorList>
            <person name="Lichtner F.J."/>
        </authorList>
    </citation>
    <scope>NUCLEOTIDE SEQUENCE [LARGE SCALE GENOMIC DNA]</scope>
    <source>
        <strain evidence="5">Bline_iso_100314</strain>
    </source>
</reference>
<accession>A0A8H3V8U7</accession>
<dbReference type="InterPro" id="IPR021858">
    <property type="entry name" value="Fun_TF"/>
</dbReference>
<evidence type="ECO:0000313" key="6">
    <source>
        <dbReference type="Proteomes" id="UP000433883"/>
    </source>
</evidence>
<dbReference type="InterPro" id="IPR001138">
    <property type="entry name" value="Zn2Cys6_DnaBD"/>
</dbReference>
<dbReference type="PROSITE" id="PS50048">
    <property type="entry name" value="ZN2_CY6_FUNGAL_2"/>
    <property type="match status" value="1"/>
</dbReference>
<organism evidence="5 6">
    <name type="scientific">Venturia inaequalis</name>
    <name type="common">Apple scab fungus</name>
    <dbReference type="NCBI Taxonomy" id="5025"/>
    <lineage>
        <taxon>Eukaryota</taxon>
        <taxon>Fungi</taxon>
        <taxon>Dikarya</taxon>
        <taxon>Ascomycota</taxon>
        <taxon>Pezizomycotina</taxon>
        <taxon>Dothideomycetes</taxon>
        <taxon>Pleosporomycetidae</taxon>
        <taxon>Venturiales</taxon>
        <taxon>Venturiaceae</taxon>
        <taxon>Venturia</taxon>
    </lineage>
</organism>
<evidence type="ECO:0000256" key="1">
    <source>
        <dbReference type="ARBA" id="ARBA00004123"/>
    </source>
</evidence>
<evidence type="ECO:0000313" key="5">
    <source>
        <dbReference type="EMBL" id="KAE9984121.1"/>
    </source>
</evidence>
<feature type="domain" description="Zn(2)-C6 fungal-type" evidence="4">
    <location>
        <begin position="200"/>
        <end position="228"/>
    </location>
</feature>
<evidence type="ECO:0000256" key="3">
    <source>
        <dbReference type="SAM" id="MobiDB-lite"/>
    </source>
</evidence>
<dbReference type="GO" id="GO:0005634">
    <property type="term" value="C:nucleus"/>
    <property type="evidence" value="ECO:0007669"/>
    <property type="project" value="UniProtKB-SubCell"/>
</dbReference>
<feature type="compositionally biased region" description="Basic residues" evidence="3">
    <location>
        <begin position="172"/>
        <end position="183"/>
    </location>
</feature>
<feature type="region of interest" description="Disordered" evidence="3">
    <location>
        <begin position="86"/>
        <end position="108"/>
    </location>
</feature>
<dbReference type="GO" id="GO:0000981">
    <property type="term" value="F:DNA-binding transcription factor activity, RNA polymerase II-specific"/>
    <property type="evidence" value="ECO:0007669"/>
    <property type="project" value="InterPro"/>
</dbReference>
<proteinExistence type="predicted"/>
<name>A0A8H3V8U7_VENIN</name>
<dbReference type="Pfam" id="PF00172">
    <property type="entry name" value="Zn_clus"/>
    <property type="match status" value="1"/>
</dbReference>
<dbReference type="GO" id="GO:0008270">
    <property type="term" value="F:zinc ion binding"/>
    <property type="evidence" value="ECO:0007669"/>
    <property type="project" value="InterPro"/>
</dbReference>
<evidence type="ECO:0000256" key="2">
    <source>
        <dbReference type="ARBA" id="ARBA00023242"/>
    </source>
</evidence>
<dbReference type="PANTHER" id="PTHR37534:SF38">
    <property type="entry name" value="ZN(2)-C6 FUNGAL-TYPE DOMAIN-CONTAINING PROTEIN"/>
    <property type="match status" value="1"/>
</dbReference>
<dbReference type="EMBL" id="WNWQ01000020">
    <property type="protein sequence ID" value="KAE9984121.1"/>
    <property type="molecule type" value="Genomic_DNA"/>
</dbReference>
<feature type="region of interest" description="Disordered" evidence="3">
    <location>
        <begin position="20"/>
        <end position="57"/>
    </location>
</feature>
<feature type="compositionally biased region" description="Low complexity" evidence="3">
    <location>
        <begin position="92"/>
        <end position="106"/>
    </location>
</feature>